<dbReference type="AlphaFoldDB" id="A0A2I0WDZ0"/>
<proteinExistence type="predicted"/>
<evidence type="ECO:0000313" key="2">
    <source>
        <dbReference type="EMBL" id="PKU73889.1"/>
    </source>
</evidence>
<feature type="region of interest" description="Disordered" evidence="1">
    <location>
        <begin position="50"/>
        <end position="84"/>
    </location>
</feature>
<name>A0A2I0WDZ0_9ASPA</name>
<sequence length="84" mass="9518">MEKLQQRKTQRMSFSIRKLQGVMASRSPSDIGTGGWPEVRLRAGRQKLSSELARKDRRNGLGSWGIDPGRRGSSGELFRMSRIE</sequence>
<accession>A0A2I0WDZ0</accession>
<organism evidence="2 3">
    <name type="scientific">Dendrobium catenatum</name>
    <dbReference type="NCBI Taxonomy" id="906689"/>
    <lineage>
        <taxon>Eukaryota</taxon>
        <taxon>Viridiplantae</taxon>
        <taxon>Streptophyta</taxon>
        <taxon>Embryophyta</taxon>
        <taxon>Tracheophyta</taxon>
        <taxon>Spermatophyta</taxon>
        <taxon>Magnoliopsida</taxon>
        <taxon>Liliopsida</taxon>
        <taxon>Asparagales</taxon>
        <taxon>Orchidaceae</taxon>
        <taxon>Epidendroideae</taxon>
        <taxon>Malaxideae</taxon>
        <taxon>Dendrobiinae</taxon>
        <taxon>Dendrobium</taxon>
    </lineage>
</organism>
<keyword evidence="3" id="KW-1185">Reference proteome</keyword>
<dbReference type="Proteomes" id="UP000233837">
    <property type="component" value="Unassembled WGS sequence"/>
</dbReference>
<reference evidence="2 3" key="1">
    <citation type="journal article" date="2016" name="Sci. Rep.">
        <title>The Dendrobium catenatum Lindl. genome sequence provides insights into polysaccharide synthase, floral development and adaptive evolution.</title>
        <authorList>
            <person name="Zhang G.Q."/>
            <person name="Xu Q."/>
            <person name="Bian C."/>
            <person name="Tsai W.C."/>
            <person name="Yeh C.M."/>
            <person name="Liu K.W."/>
            <person name="Yoshida K."/>
            <person name="Zhang L.S."/>
            <person name="Chang S.B."/>
            <person name="Chen F."/>
            <person name="Shi Y."/>
            <person name="Su Y.Y."/>
            <person name="Zhang Y.Q."/>
            <person name="Chen L.J."/>
            <person name="Yin Y."/>
            <person name="Lin M."/>
            <person name="Huang H."/>
            <person name="Deng H."/>
            <person name="Wang Z.W."/>
            <person name="Zhu S.L."/>
            <person name="Zhao X."/>
            <person name="Deng C."/>
            <person name="Niu S.C."/>
            <person name="Huang J."/>
            <person name="Wang M."/>
            <person name="Liu G.H."/>
            <person name="Yang H.J."/>
            <person name="Xiao X.J."/>
            <person name="Hsiao Y.Y."/>
            <person name="Wu W.L."/>
            <person name="Chen Y.Y."/>
            <person name="Mitsuda N."/>
            <person name="Ohme-Takagi M."/>
            <person name="Luo Y.B."/>
            <person name="Van de Peer Y."/>
            <person name="Liu Z.J."/>
        </authorList>
    </citation>
    <scope>NUCLEOTIDE SEQUENCE [LARGE SCALE GENOMIC DNA]</scope>
    <source>
        <tissue evidence="2">The whole plant</tissue>
    </source>
</reference>
<gene>
    <name evidence="2" type="ORF">MA16_Dca023306</name>
</gene>
<reference evidence="2 3" key="2">
    <citation type="journal article" date="2017" name="Nature">
        <title>The Apostasia genome and the evolution of orchids.</title>
        <authorList>
            <person name="Zhang G.Q."/>
            <person name="Liu K.W."/>
            <person name="Li Z."/>
            <person name="Lohaus R."/>
            <person name="Hsiao Y.Y."/>
            <person name="Niu S.C."/>
            <person name="Wang J.Y."/>
            <person name="Lin Y.C."/>
            <person name="Xu Q."/>
            <person name="Chen L.J."/>
            <person name="Yoshida K."/>
            <person name="Fujiwara S."/>
            <person name="Wang Z.W."/>
            <person name="Zhang Y.Q."/>
            <person name="Mitsuda N."/>
            <person name="Wang M."/>
            <person name="Liu G.H."/>
            <person name="Pecoraro L."/>
            <person name="Huang H.X."/>
            <person name="Xiao X.J."/>
            <person name="Lin M."/>
            <person name="Wu X.Y."/>
            <person name="Wu W.L."/>
            <person name="Chen Y.Y."/>
            <person name="Chang S.B."/>
            <person name="Sakamoto S."/>
            <person name="Ohme-Takagi M."/>
            <person name="Yagi M."/>
            <person name="Zeng S.J."/>
            <person name="Shen C.Y."/>
            <person name="Yeh C.M."/>
            <person name="Luo Y.B."/>
            <person name="Tsai W.C."/>
            <person name="Van de Peer Y."/>
            <person name="Liu Z.J."/>
        </authorList>
    </citation>
    <scope>NUCLEOTIDE SEQUENCE [LARGE SCALE GENOMIC DNA]</scope>
    <source>
        <tissue evidence="2">The whole plant</tissue>
    </source>
</reference>
<dbReference type="EMBL" id="KZ502718">
    <property type="protein sequence ID" value="PKU73889.1"/>
    <property type="molecule type" value="Genomic_DNA"/>
</dbReference>
<evidence type="ECO:0000256" key="1">
    <source>
        <dbReference type="SAM" id="MobiDB-lite"/>
    </source>
</evidence>
<protein>
    <submittedName>
        <fullName evidence="2">Uncharacterized protein</fullName>
    </submittedName>
</protein>
<evidence type="ECO:0000313" key="3">
    <source>
        <dbReference type="Proteomes" id="UP000233837"/>
    </source>
</evidence>